<sequence>MMQKWKHLLFISWPVSVEVIEGLIPQGLDLDTFEGKEWISINPFKVSQMRLRKLPPIPCLSSYLELNVRTYVKCEGVSREYFLV</sequence>
<dbReference type="Pfam" id="PF09844">
    <property type="entry name" value="DUF2071"/>
    <property type="match status" value="1"/>
</dbReference>
<name>A0A3D8PIM1_9BACI</name>
<gene>
    <name evidence="1" type="ORF">CWR45_15515</name>
</gene>
<evidence type="ECO:0000313" key="2">
    <source>
        <dbReference type="Proteomes" id="UP000256520"/>
    </source>
</evidence>
<dbReference type="InterPro" id="IPR018644">
    <property type="entry name" value="DUF2071"/>
</dbReference>
<dbReference type="RefSeq" id="WP_115750784.1">
    <property type="nucleotide sequence ID" value="NZ_PIOD01000021.1"/>
</dbReference>
<protein>
    <submittedName>
        <fullName evidence="1">Uncharacterized protein</fullName>
    </submittedName>
</protein>
<dbReference type="SUPFAM" id="SSF160104">
    <property type="entry name" value="Acetoacetate decarboxylase-like"/>
    <property type="match status" value="1"/>
</dbReference>
<comment type="caution">
    <text evidence="1">The sequence shown here is derived from an EMBL/GenBank/DDBJ whole genome shotgun (WGS) entry which is preliminary data.</text>
</comment>
<keyword evidence="2" id="KW-1185">Reference proteome</keyword>
<dbReference type="PANTHER" id="PTHR39186:SF1">
    <property type="entry name" value="DUF2071 DOMAIN-CONTAINING PROTEIN"/>
    <property type="match status" value="1"/>
</dbReference>
<dbReference type="Proteomes" id="UP000256520">
    <property type="component" value="Unassembled WGS sequence"/>
</dbReference>
<accession>A0A3D8PIM1</accession>
<reference evidence="2" key="1">
    <citation type="submission" date="2017-11" db="EMBL/GenBank/DDBJ databases">
        <authorList>
            <person name="Zhu W."/>
        </authorList>
    </citation>
    <scope>NUCLEOTIDE SEQUENCE [LARGE SCALE GENOMIC DNA]</scope>
    <source>
        <strain evidence="2">CAU 1051</strain>
    </source>
</reference>
<evidence type="ECO:0000313" key="1">
    <source>
        <dbReference type="EMBL" id="RDW15904.1"/>
    </source>
</evidence>
<dbReference type="PANTHER" id="PTHR39186">
    <property type="entry name" value="DUF2071 FAMILY PROTEIN"/>
    <property type="match status" value="1"/>
</dbReference>
<organism evidence="1 2">
    <name type="scientific">Oceanobacillus chungangensis</name>
    <dbReference type="NCBI Taxonomy" id="1229152"/>
    <lineage>
        <taxon>Bacteria</taxon>
        <taxon>Bacillati</taxon>
        <taxon>Bacillota</taxon>
        <taxon>Bacilli</taxon>
        <taxon>Bacillales</taxon>
        <taxon>Bacillaceae</taxon>
        <taxon>Oceanobacillus</taxon>
    </lineage>
</organism>
<dbReference type="EMBL" id="PIOD01000021">
    <property type="protein sequence ID" value="RDW15904.1"/>
    <property type="molecule type" value="Genomic_DNA"/>
</dbReference>
<proteinExistence type="predicted"/>
<dbReference type="OrthoDB" id="150993at2"/>
<dbReference type="InterPro" id="IPR023375">
    <property type="entry name" value="ADC_dom_sf"/>
</dbReference>
<dbReference type="AlphaFoldDB" id="A0A3D8PIM1"/>